<evidence type="ECO:0000259" key="1">
    <source>
        <dbReference type="PROSITE" id="PS50879"/>
    </source>
</evidence>
<dbReference type="InterPro" id="IPR012337">
    <property type="entry name" value="RNaseH-like_sf"/>
</dbReference>
<proteinExistence type="predicted"/>
<dbReference type="Gene3D" id="3.30.420.10">
    <property type="entry name" value="Ribonuclease H-like superfamily/Ribonuclease H"/>
    <property type="match status" value="1"/>
</dbReference>
<accession>A0ABD2Z6I3</accession>
<dbReference type="PROSITE" id="PS50879">
    <property type="entry name" value="RNASE_H_1"/>
    <property type="match status" value="1"/>
</dbReference>
<dbReference type="CDD" id="cd09279">
    <property type="entry name" value="RNase_HI_like"/>
    <property type="match status" value="1"/>
</dbReference>
<name>A0ABD2Z6I3_9GENT</name>
<evidence type="ECO:0000313" key="3">
    <source>
        <dbReference type="Proteomes" id="UP001630127"/>
    </source>
</evidence>
<dbReference type="PANTHER" id="PTHR48475:SF1">
    <property type="entry name" value="RNASE H TYPE-1 DOMAIN-CONTAINING PROTEIN"/>
    <property type="match status" value="1"/>
</dbReference>
<feature type="domain" description="RNase H type-1" evidence="1">
    <location>
        <begin position="68"/>
        <end position="150"/>
    </location>
</feature>
<dbReference type="InterPro" id="IPR036397">
    <property type="entry name" value="RNaseH_sf"/>
</dbReference>
<dbReference type="AlphaFoldDB" id="A0ABD2Z6I3"/>
<dbReference type="SUPFAM" id="SSF53098">
    <property type="entry name" value="Ribonuclease H-like"/>
    <property type="match status" value="1"/>
</dbReference>
<organism evidence="2 3">
    <name type="scientific">Cinchona calisaya</name>
    <dbReference type="NCBI Taxonomy" id="153742"/>
    <lineage>
        <taxon>Eukaryota</taxon>
        <taxon>Viridiplantae</taxon>
        <taxon>Streptophyta</taxon>
        <taxon>Embryophyta</taxon>
        <taxon>Tracheophyta</taxon>
        <taxon>Spermatophyta</taxon>
        <taxon>Magnoliopsida</taxon>
        <taxon>eudicotyledons</taxon>
        <taxon>Gunneridae</taxon>
        <taxon>Pentapetalae</taxon>
        <taxon>asterids</taxon>
        <taxon>lamiids</taxon>
        <taxon>Gentianales</taxon>
        <taxon>Rubiaceae</taxon>
        <taxon>Cinchonoideae</taxon>
        <taxon>Cinchoneae</taxon>
        <taxon>Cinchona</taxon>
    </lineage>
</organism>
<dbReference type="PANTHER" id="PTHR48475">
    <property type="entry name" value="RIBONUCLEASE H"/>
    <property type="match status" value="1"/>
</dbReference>
<gene>
    <name evidence="2" type="ORF">ACH5RR_021962</name>
</gene>
<comment type="caution">
    <text evidence="2">The sequence shown here is derived from an EMBL/GenBank/DDBJ whole genome shotgun (WGS) entry which is preliminary data.</text>
</comment>
<sequence length="150" mass="16760">MPTGCLARWQMLLAKFDIIFTTQKAVKGQAIADHLAENPRENDYWPLHTYFPDEDILFIGTVKDMKDECPHWRLFFGGASNTFGAGIGAVLISPEGRHFPATAKLQFPCTNNMAEYEACILGLKMALDMGIKELDVFSDSDLLVHQTLGH</sequence>
<dbReference type="Proteomes" id="UP001630127">
    <property type="component" value="Unassembled WGS sequence"/>
</dbReference>
<dbReference type="InterPro" id="IPR002156">
    <property type="entry name" value="RNaseH_domain"/>
</dbReference>
<reference evidence="2 3" key="1">
    <citation type="submission" date="2024-11" db="EMBL/GenBank/DDBJ databases">
        <title>A near-complete genome assembly of Cinchona calisaya.</title>
        <authorList>
            <person name="Lian D.C."/>
            <person name="Zhao X.W."/>
            <person name="Wei L."/>
        </authorList>
    </citation>
    <scope>NUCLEOTIDE SEQUENCE [LARGE SCALE GENOMIC DNA]</scope>
    <source>
        <tissue evidence="2">Nenye</tissue>
    </source>
</reference>
<protein>
    <recommendedName>
        <fullName evidence="1">RNase H type-1 domain-containing protein</fullName>
    </recommendedName>
</protein>
<evidence type="ECO:0000313" key="2">
    <source>
        <dbReference type="EMBL" id="KAL3515060.1"/>
    </source>
</evidence>
<dbReference type="EMBL" id="JBJUIK010000010">
    <property type="protein sequence ID" value="KAL3515060.1"/>
    <property type="molecule type" value="Genomic_DNA"/>
</dbReference>
<keyword evidence="3" id="KW-1185">Reference proteome</keyword>
<dbReference type="Pfam" id="PF13456">
    <property type="entry name" value="RVT_3"/>
    <property type="match status" value="1"/>
</dbReference>